<evidence type="ECO:0000256" key="9">
    <source>
        <dbReference type="ARBA" id="ARBA00049020"/>
    </source>
</evidence>
<comment type="catalytic activity">
    <reaction evidence="8">
        <text>2,5-diamino-6-(1-D-ribitylamino)pyrimidin-4(3H)-one 5'-phosphate + NAD(+) = 2,5-diamino-6-(1-D-ribosylamino)pyrimidin-4(3H)-one 5'-phosphate + NADH + H(+)</text>
        <dbReference type="Rhea" id="RHEA:27274"/>
        <dbReference type="ChEBI" id="CHEBI:15378"/>
        <dbReference type="ChEBI" id="CHEBI:57540"/>
        <dbReference type="ChEBI" id="CHEBI:57945"/>
        <dbReference type="ChEBI" id="CHEBI:58890"/>
        <dbReference type="ChEBI" id="CHEBI:59545"/>
        <dbReference type="EC" id="1.1.1.302"/>
    </reaction>
</comment>
<organism evidence="11 12">
    <name type="scientific">Aspergillus lucknowensis</name>
    <dbReference type="NCBI Taxonomy" id="176173"/>
    <lineage>
        <taxon>Eukaryota</taxon>
        <taxon>Fungi</taxon>
        <taxon>Dikarya</taxon>
        <taxon>Ascomycota</taxon>
        <taxon>Pezizomycotina</taxon>
        <taxon>Eurotiomycetes</taxon>
        <taxon>Eurotiomycetidae</taxon>
        <taxon>Eurotiales</taxon>
        <taxon>Aspergillaceae</taxon>
        <taxon>Aspergillus</taxon>
        <taxon>Aspergillus subgen. Nidulantes</taxon>
    </lineage>
</organism>
<dbReference type="InterPro" id="IPR002734">
    <property type="entry name" value="RibDG_C"/>
</dbReference>
<keyword evidence="5" id="KW-0686">Riboflavin biosynthesis</keyword>
<evidence type="ECO:0000313" key="12">
    <source>
        <dbReference type="Proteomes" id="UP001610432"/>
    </source>
</evidence>
<evidence type="ECO:0000259" key="10">
    <source>
        <dbReference type="Pfam" id="PF01872"/>
    </source>
</evidence>
<evidence type="ECO:0000256" key="3">
    <source>
        <dbReference type="ARBA" id="ARBA00012851"/>
    </source>
</evidence>
<evidence type="ECO:0000256" key="2">
    <source>
        <dbReference type="ARBA" id="ARBA00009723"/>
    </source>
</evidence>
<dbReference type="InterPro" id="IPR050765">
    <property type="entry name" value="Riboflavin_Biosynth_HTPR"/>
</dbReference>
<dbReference type="Gene3D" id="3.40.430.10">
    <property type="entry name" value="Dihydrofolate Reductase, subunit A"/>
    <property type="match status" value="1"/>
</dbReference>
<dbReference type="Proteomes" id="UP001610432">
    <property type="component" value="Unassembled WGS sequence"/>
</dbReference>
<dbReference type="InterPro" id="IPR024072">
    <property type="entry name" value="DHFR-like_dom_sf"/>
</dbReference>
<name>A0ABR4LG49_9EURO</name>
<dbReference type="RefSeq" id="XP_070882491.1">
    <property type="nucleotide sequence ID" value="XM_071033702.1"/>
</dbReference>
<proteinExistence type="inferred from homology"/>
<dbReference type="SUPFAM" id="SSF53597">
    <property type="entry name" value="Dihydrofolate reductase-like"/>
    <property type="match status" value="1"/>
</dbReference>
<evidence type="ECO:0000256" key="6">
    <source>
        <dbReference type="ARBA" id="ARBA00030073"/>
    </source>
</evidence>
<dbReference type="PANTHER" id="PTHR38011:SF11">
    <property type="entry name" value="2,5-DIAMINO-6-RIBOSYLAMINO-4(3H)-PYRIMIDINONE 5'-PHOSPHATE REDUCTASE"/>
    <property type="match status" value="1"/>
</dbReference>
<comment type="similarity">
    <text evidence="2">Belongs to the HTP reductase family.</text>
</comment>
<sequence>MARTWKTRLFAATSLDGSIARKNNDIAWLTDPPKNQKPRHIPATVPSAKKTPTFEEHMAEVDFIVMGRGTFDVCRSFEQWPYPREKALLVLSRTLTAVPEGSPVSGRVVGSVEEVRRILDAEGARMVYVDGGETVREFLSRGWVDEMVLTHAPVLLKGDGGGRSLFGDGLDLPEDVRWTLLGVDVIEDGMVTAYYTRSFSE</sequence>
<comment type="catalytic activity">
    <reaction evidence="9">
        <text>2,5-diamino-6-(1-D-ribitylamino)pyrimidin-4(3H)-one 5'-phosphate + NADP(+) = 2,5-diamino-6-(1-D-ribosylamino)pyrimidin-4(3H)-one 5'-phosphate + NADPH + H(+)</text>
        <dbReference type="Rhea" id="RHEA:27278"/>
        <dbReference type="ChEBI" id="CHEBI:15378"/>
        <dbReference type="ChEBI" id="CHEBI:57783"/>
        <dbReference type="ChEBI" id="CHEBI:58349"/>
        <dbReference type="ChEBI" id="CHEBI:58890"/>
        <dbReference type="ChEBI" id="CHEBI:59545"/>
        <dbReference type="EC" id="1.1.1.302"/>
    </reaction>
</comment>
<feature type="domain" description="Bacterial bifunctional deaminase-reductase C-terminal" evidence="10">
    <location>
        <begin position="9"/>
        <end position="191"/>
    </location>
</feature>
<protein>
    <recommendedName>
        <fullName evidence="4">2,5-diamino-6-ribosylamino-4(3H)-pyrimidinone 5'-phosphate reductase</fullName>
        <ecNumber evidence="3">1.1.1.302</ecNumber>
    </recommendedName>
    <alternativeName>
        <fullName evidence="7">2,5-diamino-6-(5-phospho-D-ribosylamino)pyrimidin-4(3H)-one reductase</fullName>
    </alternativeName>
    <alternativeName>
        <fullName evidence="6">2,5-diamino-6-ribitylamino-4(3H)-pyrimidinone 5'-phosphate synthase</fullName>
    </alternativeName>
</protein>
<gene>
    <name evidence="11" type="ORF">BJX67DRAFT_384669</name>
</gene>
<reference evidence="11 12" key="1">
    <citation type="submission" date="2024-07" db="EMBL/GenBank/DDBJ databases">
        <title>Section-level genome sequencing and comparative genomics of Aspergillus sections Usti and Cavernicolus.</title>
        <authorList>
            <consortium name="Lawrence Berkeley National Laboratory"/>
            <person name="Nybo J.L."/>
            <person name="Vesth T.C."/>
            <person name="Theobald S."/>
            <person name="Frisvad J.C."/>
            <person name="Larsen T.O."/>
            <person name="Kjaerboelling I."/>
            <person name="Rothschild-Mancinelli K."/>
            <person name="Lyhne E.K."/>
            <person name="Kogle M.E."/>
            <person name="Barry K."/>
            <person name="Clum A."/>
            <person name="Na H."/>
            <person name="Ledsgaard L."/>
            <person name="Lin J."/>
            <person name="Lipzen A."/>
            <person name="Kuo A."/>
            <person name="Riley R."/>
            <person name="Mondo S."/>
            <person name="Labutti K."/>
            <person name="Haridas S."/>
            <person name="Pangalinan J."/>
            <person name="Salamov A.A."/>
            <person name="Simmons B.A."/>
            <person name="Magnuson J.K."/>
            <person name="Chen J."/>
            <person name="Drula E."/>
            <person name="Henrissat B."/>
            <person name="Wiebenga A."/>
            <person name="Lubbers R.J."/>
            <person name="Gomes A.C."/>
            <person name="Macurrencykelacurrency M.R."/>
            <person name="Stajich J."/>
            <person name="Grigoriev I.V."/>
            <person name="Mortensen U.H."/>
            <person name="De Vries R.P."/>
            <person name="Baker S.E."/>
            <person name="Andersen M.R."/>
        </authorList>
    </citation>
    <scope>NUCLEOTIDE SEQUENCE [LARGE SCALE GENOMIC DNA]</scope>
    <source>
        <strain evidence="11 12">CBS 449.75</strain>
    </source>
</reference>
<evidence type="ECO:0000256" key="8">
    <source>
        <dbReference type="ARBA" id="ARBA00047550"/>
    </source>
</evidence>
<comment type="function">
    <text evidence="1">Catalyzes an early step in riboflavin biosynthesis, the NADPH-dependent reduction of the ribose side chain of 2,5-diamino-6-ribosylamino-4(3H)-pyrimidinone 5'-phosphate, yielding 2,5-diamino-6-ribitylamino-4(3H)-pyrimidinone 5'-phosphate.</text>
</comment>
<dbReference type="EMBL" id="JBFXLQ010000051">
    <property type="protein sequence ID" value="KAL2863512.1"/>
    <property type="molecule type" value="Genomic_DNA"/>
</dbReference>
<dbReference type="EC" id="1.1.1.302" evidence="3"/>
<accession>A0ABR4LG49</accession>
<evidence type="ECO:0000313" key="11">
    <source>
        <dbReference type="EMBL" id="KAL2863512.1"/>
    </source>
</evidence>
<comment type="caution">
    <text evidence="11">The sequence shown here is derived from an EMBL/GenBank/DDBJ whole genome shotgun (WGS) entry which is preliminary data.</text>
</comment>
<evidence type="ECO:0000256" key="1">
    <source>
        <dbReference type="ARBA" id="ARBA00003555"/>
    </source>
</evidence>
<dbReference type="Pfam" id="PF01872">
    <property type="entry name" value="RibD_C"/>
    <property type="match status" value="1"/>
</dbReference>
<keyword evidence="12" id="KW-1185">Reference proteome</keyword>
<evidence type="ECO:0000256" key="7">
    <source>
        <dbReference type="ARBA" id="ARBA00031630"/>
    </source>
</evidence>
<evidence type="ECO:0000256" key="5">
    <source>
        <dbReference type="ARBA" id="ARBA00022619"/>
    </source>
</evidence>
<dbReference type="PANTHER" id="PTHR38011">
    <property type="entry name" value="DIHYDROFOLATE REDUCTASE FAMILY PROTEIN (AFU_ORTHOLOGUE AFUA_8G06820)"/>
    <property type="match status" value="1"/>
</dbReference>
<evidence type="ECO:0000256" key="4">
    <source>
        <dbReference type="ARBA" id="ARBA00015035"/>
    </source>
</evidence>
<dbReference type="GeneID" id="98148774"/>